<dbReference type="OrthoDB" id="3217423at2"/>
<name>A0A1M6JQY6_9ACTN</name>
<sequence>MSVKLAPTSLSIPGHNFDPRWNRVAGMSVEDDTVTIDPEAYFFRLESDTWTVIDWDKVAAELLPVEETSESAIEQIALEYIARNSRTTHDPAEVLHIAWQVYSHLFREEHLTSLGIDGVTADHLRMLAEVSTFTALNKVEDDGHISVVGPTWFFADTAQVVYDLDEPTTELLDEVFHGAWFNEYRRIEGVKAHAALGGRLVHGCQSAPDRRGGVVASYGTDMKRFRDELDTFRDTWLTTVRSYSERS</sequence>
<dbReference type="AlphaFoldDB" id="A0A1M6JQY6"/>
<evidence type="ECO:0000313" key="1">
    <source>
        <dbReference type="EMBL" id="SHJ49185.1"/>
    </source>
</evidence>
<reference evidence="1 2" key="1">
    <citation type="submission" date="2016-11" db="EMBL/GenBank/DDBJ databases">
        <authorList>
            <person name="Jaros S."/>
            <person name="Januszkiewicz K."/>
            <person name="Wedrychowicz H."/>
        </authorList>
    </citation>
    <scope>NUCLEOTIDE SEQUENCE [LARGE SCALE GENOMIC DNA]</scope>
    <source>
        <strain evidence="1 2">CGMCC 4.5723</strain>
    </source>
</reference>
<protein>
    <submittedName>
        <fullName evidence="1">Uncharacterized protein</fullName>
    </submittedName>
</protein>
<dbReference type="EMBL" id="FQZK01000006">
    <property type="protein sequence ID" value="SHJ49185.1"/>
    <property type="molecule type" value="Genomic_DNA"/>
</dbReference>
<accession>A0A1M6JQY6</accession>
<dbReference type="RefSeq" id="WP_073379531.1">
    <property type="nucleotide sequence ID" value="NZ_FQZK01000006.1"/>
</dbReference>
<organism evidence="1 2">
    <name type="scientific">Nocardiopsis flavescens</name>
    <dbReference type="NCBI Taxonomy" id="758803"/>
    <lineage>
        <taxon>Bacteria</taxon>
        <taxon>Bacillati</taxon>
        <taxon>Actinomycetota</taxon>
        <taxon>Actinomycetes</taxon>
        <taxon>Streptosporangiales</taxon>
        <taxon>Nocardiopsidaceae</taxon>
        <taxon>Nocardiopsis</taxon>
    </lineage>
</organism>
<dbReference type="STRING" id="758803.SAMN05421803_106233"/>
<evidence type="ECO:0000313" key="2">
    <source>
        <dbReference type="Proteomes" id="UP000184452"/>
    </source>
</evidence>
<gene>
    <name evidence="1" type="ORF">SAMN05421803_106233</name>
</gene>
<proteinExistence type="predicted"/>
<keyword evidence="2" id="KW-1185">Reference proteome</keyword>
<dbReference type="Proteomes" id="UP000184452">
    <property type="component" value="Unassembled WGS sequence"/>
</dbReference>